<dbReference type="AlphaFoldDB" id="A0A542YG34"/>
<sequence length="192" mass="19536">MATPIKDRYDDIPAELLRVGAHRAPAQRWRGWIGFGWAALATVVLVVGGVFGLSLLVPDLEIKIPGIDTAVNDPGTADGGDSAPAVEADPVLDPTVAISVLNGTPTSGLATEVGDLLVSQGWEGAALGAGSRANAAADDVATTQVFYSDAAHEGAVRMIIQNLGIGEAVLSNDYPASPITVLLGADYVPPAG</sequence>
<reference evidence="3 4" key="1">
    <citation type="submission" date="2019-06" db="EMBL/GenBank/DDBJ databases">
        <title>Sequencing the genomes of 1000 actinobacteria strains.</title>
        <authorList>
            <person name="Klenk H.-P."/>
        </authorList>
    </citation>
    <scope>NUCLEOTIDE SEQUENCE [LARGE SCALE GENOMIC DNA]</scope>
    <source>
        <strain evidence="3 4">DSM 26477</strain>
    </source>
</reference>
<comment type="caution">
    <text evidence="3">The sequence shown here is derived from an EMBL/GenBank/DDBJ whole genome shotgun (WGS) entry which is preliminary data.</text>
</comment>
<keyword evidence="1" id="KW-0472">Membrane</keyword>
<dbReference type="RefSeq" id="WP_185740408.1">
    <property type="nucleotide sequence ID" value="NZ_VFOM01000001.1"/>
</dbReference>
<evidence type="ECO:0000256" key="1">
    <source>
        <dbReference type="SAM" id="Phobius"/>
    </source>
</evidence>
<keyword evidence="1" id="KW-0812">Transmembrane</keyword>
<gene>
    <name evidence="3" type="ORF">FB562_0095</name>
</gene>
<dbReference type="Proteomes" id="UP000317998">
    <property type="component" value="Unassembled WGS sequence"/>
</dbReference>
<dbReference type="Pfam" id="PF13399">
    <property type="entry name" value="LytR_C"/>
    <property type="match status" value="1"/>
</dbReference>
<organism evidence="3 4">
    <name type="scientific">Homoserinimonas aerilata</name>
    <dbReference type="NCBI Taxonomy" id="1162970"/>
    <lineage>
        <taxon>Bacteria</taxon>
        <taxon>Bacillati</taxon>
        <taxon>Actinomycetota</taxon>
        <taxon>Actinomycetes</taxon>
        <taxon>Micrococcales</taxon>
        <taxon>Microbacteriaceae</taxon>
        <taxon>Homoserinimonas</taxon>
    </lineage>
</organism>
<dbReference type="Gene3D" id="3.30.70.2390">
    <property type="match status" value="1"/>
</dbReference>
<feature type="domain" description="LytR/CpsA/Psr regulator C-terminal" evidence="2">
    <location>
        <begin position="96"/>
        <end position="187"/>
    </location>
</feature>
<evidence type="ECO:0000259" key="2">
    <source>
        <dbReference type="Pfam" id="PF13399"/>
    </source>
</evidence>
<name>A0A542YG34_9MICO</name>
<protein>
    <submittedName>
        <fullName evidence="3">LytR cell envelope-related transcriptional attenuator</fullName>
    </submittedName>
</protein>
<dbReference type="EMBL" id="VFOM01000001">
    <property type="protein sequence ID" value="TQL47050.1"/>
    <property type="molecule type" value="Genomic_DNA"/>
</dbReference>
<keyword evidence="4" id="KW-1185">Reference proteome</keyword>
<accession>A0A542YG34</accession>
<evidence type="ECO:0000313" key="3">
    <source>
        <dbReference type="EMBL" id="TQL47050.1"/>
    </source>
</evidence>
<feature type="transmembrane region" description="Helical" evidence="1">
    <location>
        <begin position="35"/>
        <end position="57"/>
    </location>
</feature>
<dbReference type="InterPro" id="IPR027381">
    <property type="entry name" value="LytR/CpsA/Psr_C"/>
</dbReference>
<keyword evidence="1" id="KW-1133">Transmembrane helix</keyword>
<evidence type="ECO:0000313" key="4">
    <source>
        <dbReference type="Proteomes" id="UP000317998"/>
    </source>
</evidence>
<proteinExistence type="predicted"/>